<dbReference type="EMBL" id="JBICCN010000095">
    <property type="protein sequence ID" value="KAL3094256.1"/>
    <property type="molecule type" value="Genomic_DNA"/>
</dbReference>
<name>A0ABD2JUE8_HETSC</name>
<dbReference type="Gene3D" id="3.30.760.10">
    <property type="entry name" value="RNA Cap, Translation Initiation Factor Eif4e"/>
    <property type="match status" value="1"/>
</dbReference>
<reference evidence="1 2" key="1">
    <citation type="submission" date="2024-10" db="EMBL/GenBank/DDBJ databases">
        <authorList>
            <person name="Kim D."/>
        </authorList>
    </citation>
    <scope>NUCLEOTIDE SEQUENCE [LARGE SCALE GENOMIC DNA]</scope>
    <source>
        <strain evidence="1">Taebaek</strain>
    </source>
</reference>
<proteinExistence type="predicted"/>
<dbReference type="InterPro" id="IPR023398">
    <property type="entry name" value="TIF_eIF4e-like"/>
</dbReference>
<evidence type="ECO:0000313" key="1">
    <source>
        <dbReference type="EMBL" id="KAL3094256.1"/>
    </source>
</evidence>
<comment type="caution">
    <text evidence="1">The sequence shown here is derived from an EMBL/GenBank/DDBJ whole genome shotgun (WGS) entry which is preliminary data.</text>
</comment>
<sequence>MPTHSVAFAINRLNLQNETEQNFPLNLCRPFASPPPKWTLWRFDCRDFPNHCTVKTCAFCAEVNKLRPTAKNIVNETHARWDSYLKREKGFDDAPTLLRMATDTFLPSKLTKSVFFNHKLGVAIFRDEIPPKFESVENLSGGIFQLYLHGTSGRQSAVTVQKFDALFIQTVRSLFGMPSPIACHVHGLFYRCEINPGNRRDPISYGNLLDLPFMAKFEIWIDDVANRRLIEQSFIAEIKNQIKAEEIPIRLPFRFNPNNLRAKKIVKSVELLSKK</sequence>
<protein>
    <submittedName>
        <fullName evidence="1">Uncharacterized protein</fullName>
    </submittedName>
</protein>
<gene>
    <name evidence="1" type="ORF">niasHS_004012</name>
</gene>
<evidence type="ECO:0000313" key="2">
    <source>
        <dbReference type="Proteomes" id="UP001620645"/>
    </source>
</evidence>
<organism evidence="1 2">
    <name type="scientific">Heterodera schachtii</name>
    <name type="common">Sugarbeet cyst nematode worm</name>
    <name type="synonym">Tylenchus schachtii</name>
    <dbReference type="NCBI Taxonomy" id="97005"/>
    <lineage>
        <taxon>Eukaryota</taxon>
        <taxon>Metazoa</taxon>
        <taxon>Ecdysozoa</taxon>
        <taxon>Nematoda</taxon>
        <taxon>Chromadorea</taxon>
        <taxon>Rhabditida</taxon>
        <taxon>Tylenchina</taxon>
        <taxon>Tylenchomorpha</taxon>
        <taxon>Tylenchoidea</taxon>
        <taxon>Heteroderidae</taxon>
        <taxon>Heteroderinae</taxon>
        <taxon>Heterodera</taxon>
    </lineage>
</organism>
<dbReference type="Proteomes" id="UP001620645">
    <property type="component" value="Unassembled WGS sequence"/>
</dbReference>
<dbReference type="AlphaFoldDB" id="A0ABD2JUE8"/>
<keyword evidence="2" id="KW-1185">Reference proteome</keyword>
<accession>A0ABD2JUE8</accession>